<evidence type="ECO:0000256" key="9">
    <source>
        <dbReference type="ARBA" id="ARBA00022989"/>
    </source>
</evidence>
<feature type="transmembrane region" description="Helical" evidence="13">
    <location>
        <begin position="1006"/>
        <end position="1027"/>
    </location>
</feature>
<keyword evidence="10 13" id="KW-0472">Membrane</keyword>
<dbReference type="Proteomes" id="UP000290289">
    <property type="component" value="Chromosome 12"/>
</dbReference>
<dbReference type="InterPro" id="IPR003591">
    <property type="entry name" value="Leu-rich_rpt_typical-subtyp"/>
</dbReference>
<keyword evidence="8" id="KW-0677">Repeat</keyword>
<feature type="domain" description="Leucine-rich repeat-containing N-terminal plant-type" evidence="15">
    <location>
        <begin position="33"/>
        <end position="72"/>
    </location>
</feature>
<evidence type="ECO:0000256" key="6">
    <source>
        <dbReference type="ARBA" id="ARBA00022692"/>
    </source>
</evidence>
<evidence type="ECO:0000256" key="2">
    <source>
        <dbReference type="ARBA" id="ARBA00009592"/>
    </source>
</evidence>
<feature type="chain" id="PRO_5019731416" description="Leucine-rich repeat-containing N-terminal plant-type domain-containing protein" evidence="14">
    <location>
        <begin position="21"/>
        <end position="1068"/>
    </location>
</feature>
<dbReference type="FunFam" id="3.80.10.10:FF:000095">
    <property type="entry name" value="LRR receptor-like serine/threonine-protein kinase GSO1"/>
    <property type="match status" value="1"/>
</dbReference>
<dbReference type="Gene3D" id="3.80.10.10">
    <property type="entry name" value="Ribonuclease Inhibitor"/>
    <property type="match status" value="4"/>
</dbReference>
<dbReference type="FunFam" id="3.80.10.10:FF:000383">
    <property type="entry name" value="Leucine-rich repeat receptor protein kinase EMS1"/>
    <property type="match status" value="1"/>
</dbReference>
<dbReference type="InterPro" id="IPR032675">
    <property type="entry name" value="LRR_dom_sf"/>
</dbReference>
<dbReference type="AlphaFoldDB" id="A0A498II82"/>
<dbReference type="PANTHER" id="PTHR48052:SF85">
    <property type="entry name" value="LEUCINE-RICH REPEAT-CONTAINING N-TERMINAL PLANT-TYPE DOMAIN-CONTAINING PROTEIN"/>
    <property type="match status" value="1"/>
</dbReference>
<evidence type="ECO:0000256" key="13">
    <source>
        <dbReference type="SAM" id="Phobius"/>
    </source>
</evidence>
<keyword evidence="9 13" id="KW-1133">Transmembrane helix</keyword>
<sequence length="1068" mass="117997">MKTPLLSWLFLLRICYVSLTFHTFVVSTQCPGDQQSLLLQLKNTLTFDPATSQKLVNWNNGSDYCSWEGVSCKEGCVSNLDLSSETITGGLDNSSSLFGLTSIENLNLADNFFNYTQIPSEFKQLTGLRNLNLSYAGFAGQVPIEISHLTRLVTLDLSTFYFSGAPLLKLEKPNLNVLLGNFSELVELYLDGVNISAQGTEWCQAISSSLPKLRVLSLSGCNLSGPIDSSLLKLQLLSVIRLDDNNFSIEVPEFFSRFPNLTSLHLRGSCFNGTCSLYGTFPGKIFQVPTLQTIDLSGNEQLQGSLPEFPKNASLRSLVLCGANFSGQLLPNSIGNLKMLSEVDIRWCNFTGSIPSSIEDLHQLVYFDLSSNKFNGSVPSFSMAKNLTLIDLSDNQLAGQINSSHWENLTNLVNLDLRHNLLDGTIPSSLFSLPMLQYLYLSNNHFSGQLPEFGNFSSLDLLDLRSNSLEGPIPMSIFNLRELSVLFLSSNNFSGSFPFNDIQQLKNLYSLDLSYNSLLINYDSSNSSYSFPQLHTLKLAAGKLRTFPDFLRNQSRLSTLDLSLNQIHEIPNWIWRLSTLGELNLSCNSLVNLPGPFLNLTSHLSVLDLHSNQLQGPIPKLPPSVYYLDYSRNNFSSSIPADIGDFLDWTVFFSLASNHIHGTIPESVCNVTVLLVLDLSNNSLSGMIPQCLTAGNMSLSVLNLRRNNLSGTLPDNFPEHCSLKALDLSGNVIGGRFPKSLANCRMLEVLNLGNNQITDVFPCLLKNISSLRVLVLRFNKFYDRIECLKTTSAWPKLQIIDLASNNFTGEIPGSLLKTWQAMMATEDGAVSNINYLGNLLDHDAAYYLDTVAVTVKGGERELVKILTGFNSIDISCNNFNGSIPEEVGKLVSLYALNLSSNALTGAIPSSLGNLRRLESLDLSDNKLSGTIPSQLSKLNFLSFLNLSSNQLVGKIPTGTQIQSFPADSFAGNKGLYGPPLDDGSPRLPPTLEGKHSNSAHRIDWDLISVEVGFIVGFGAAVGSLVLCKRWSKWYYKTMYKILVKIFPQLEDRIGPHRRHVHINQRFGR</sequence>
<dbReference type="SMART" id="SM00365">
    <property type="entry name" value="LRR_SD22"/>
    <property type="match status" value="3"/>
</dbReference>
<dbReference type="InterPro" id="IPR013210">
    <property type="entry name" value="LRR_N_plant-typ"/>
</dbReference>
<dbReference type="EMBL" id="RDQH01000338">
    <property type="protein sequence ID" value="RXH81874.1"/>
    <property type="molecule type" value="Genomic_DNA"/>
</dbReference>
<evidence type="ECO:0000256" key="1">
    <source>
        <dbReference type="ARBA" id="ARBA00004251"/>
    </source>
</evidence>
<dbReference type="FunFam" id="3.80.10.10:FF:000041">
    <property type="entry name" value="LRR receptor-like serine/threonine-protein kinase ERECTA"/>
    <property type="match status" value="1"/>
</dbReference>
<dbReference type="STRING" id="3750.A0A498II82"/>
<dbReference type="PANTHER" id="PTHR48052">
    <property type="entry name" value="UNNAMED PRODUCT"/>
    <property type="match status" value="1"/>
</dbReference>
<dbReference type="PRINTS" id="PR00019">
    <property type="entry name" value="LEURICHRPT"/>
</dbReference>
<keyword evidence="3" id="KW-1003">Cell membrane</keyword>
<keyword evidence="12" id="KW-0325">Glycoprotein</keyword>
<evidence type="ECO:0000256" key="8">
    <source>
        <dbReference type="ARBA" id="ARBA00022737"/>
    </source>
</evidence>
<evidence type="ECO:0000256" key="5">
    <source>
        <dbReference type="ARBA" id="ARBA00022614"/>
    </source>
</evidence>
<dbReference type="Pfam" id="PF08263">
    <property type="entry name" value="LRRNT_2"/>
    <property type="match status" value="1"/>
</dbReference>
<keyword evidence="5" id="KW-0433">Leucine-rich repeat</keyword>
<dbReference type="FunFam" id="3.80.10.10:FF:000111">
    <property type="entry name" value="LRR receptor-like serine/threonine-protein kinase ERECTA"/>
    <property type="match status" value="1"/>
</dbReference>
<keyword evidence="17" id="KW-1185">Reference proteome</keyword>
<dbReference type="GO" id="GO:0007165">
    <property type="term" value="P:signal transduction"/>
    <property type="evidence" value="ECO:0007669"/>
    <property type="project" value="UniProtKB-ARBA"/>
</dbReference>
<gene>
    <name evidence="16" type="ORF">DVH24_036215</name>
</gene>
<evidence type="ECO:0000256" key="14">
    <source>
        <dbReference type="SAM" id="SignalP"/>
    </source>
</evidence>
<evidence type="ECO:0000256" key="12">
    <source>
        <dbReference type="ARBA" id="ARBA00023180"/>
    </source>
</evidence>
<dbReference type="SMART" id="SM00369">
    <property type="entry name" value="LRR_TYP"/>
    <property type="match status" value="8"/>
</dbReference>
<dbReference type="PROSITE" id="PS51450">
    <property type="entry name" value="LRR"/>
    <property type="match status" value="2"/>
</dbReference>
<organism evidence="16 17">
    <name type="scientific">Malus domestica</name>
    <name type="common">Apple</name>
    <name type="synonym">Pyrus malus</name>
    <dbReference type="NCBI Taxonomy" id="3750"/>
    <lineage>
        <taxon>Eukaryota</taxon>
        <taxon>Viridiplantae</taxon>
        <taxon>Streptophyta</taxon>
        <taxon>Embryophyta</taxon>
        <taxon>Tracheophyta</taxon>
        <taxon>Spermatophyta</taxon>
        <taxon>Magnoliopsida</taxon>
        <taxon>eudicotyledons</taxon>
        <taxon>Gunneridae</taxon>
        <taxon>Pentapetalae</taxon>
        <taxon>rosids</taxon>
        <taxon>fabids</taxon>
        <taxon>Rosales</taxon>
        <taxon>Rosaceae</taxon>
        <taxon>Amygdaloideae</taxon>
        <taxon>Maleae</taxon>
        <taxon>Malus</taxon>
    </lineage>
</organism>
<reference evidence="16 17" key="1">
    <citation type="submission" date="2018-10" db="EMBL/GenBank/DDBJ databases">
        <title>A high-quality apple genome assembly.</title>
        <authorList>
            <person name="Hu J."/>
        </authorList>
    </citation>
    <scope>NUCLEOTIDE SEQUENCE [LARGE SCALE GENOMIC DNA]</scope>
    <source>
        <strain evidence="17">cv. HFTH1</strain>
        <tissue evidence="16">Young leaf</tissue>
    </source>
</reference>
<evidence type="ECO:0000313" key="16">
    <source>
        <dbReference type="EMBL" id="RXH81874.1"/>
    </source>
</evidence>
<comment type="caution">
    <text evidence="16">The sequence shown here is derived from an EMBL/GenBank/DDBJ whole genome shotgun (WGS) entry which is preliminary data.</text>
</comment>
<evidence type="ECO:0000256" key="11">
    <source>
        <dbReference type="ARBA" id="ARBA00023170"/>
    </source>
</evidence>
<evidence type="ECO:0000256" key="4">
    <source>
        <dbReference type="ARBA" id="ARBA00022553"/>
    </source>
</evidence>
<feature type="signal peptide" evidence="14">
    <location>
        <begin position="1"/>
        <end position="20"/>
    </location>
</feature>
<evidence type="ECO:0000256" key="7">
    <source>
        <dbReference type="ARBA" id="ARBA00022729"/>
    </source>
</evidence>
<name>A0A498II82_MALDO</name>
<proteinExistence type="inferred from homology"/>
<keyword evidence="7 14" id="KW-0732">Signal</keyword>
<keyword evidence="6 13" id="KW-0812">Transmembrane</keyword>
<evidence type="ECO:0000256" key="3">
    <source>
        <dbReference type="ARBA" id="ARBA00022475"/>
    </source>
</evidence>
<comment type="similarity">
    <text evidence="2">Belongs to the RLP family.</text>
</comment>
<dbReference type="Pfam" id="PF00560">
    <property type="entry name" value="LRR_1"/>
    <property type="match status" value="5"/>
</dbReference>
<keyword evidence="11" id="KW-0675">Receptor</keyword>
<evidence type="ECO:0000259" key="15">
    <source>
        <dbReference type="Pfam" id="PF08263"/>
    </source>
</evidence>
<dbReference type="SUPFAM" id="SSF52058">
    <property type="entry name" value="L domain-like"/>
    <property type="match status" value="3"/>
</dbReference>
<accession>A0A498II82</accession>
<dbReference type="Pfam" id="PF13855">
    <property type="entry name" value="LRR_8"/>
    <property type="match status" value="3"/>
</dbReference>
<evidence type="ECO:0000256" key="10">
    <source>
        <dbReference type="ARBA" id="ARBA00023136"/>
    </source>
</evidence>
<evidence type="ECO:0000313" key="17">
    <source>
        <dbReference type="Proteomes" id="UP000290289"/>
    </source>
</evidence>
<dbReference type="GO" id="GO:0005886">
    <property type="term" value="C:plasma membrane"/>
    <property type="evidence" value="ECO:0007669"/>
    <property type="project" value="UniProtKB-SubCell"/>
</dbReference>
<keyword evidence="4" id="KW-0597">Phosphoprotein</keyword>
<comment type="subcellular location">
    <subcellularLocation>
        <location evidence="1">Cell membrane</location>
        <topology evidence="1">Single-pass type I membrane protein</topology>
    </subcellularLocation>
</comment>
<dbReference type="InterPro" id="IPR001611">
    <property type="entry name" value="Leu-rich_rpt"/>
</dbReference>
<protein>
    <recommendedName>
        <fullName evidence="15">Leucine-rich repeat-containing N-terminal plant-type domain-containing protein</fullName>
    </recommendedName>
</protein>